<protein>
    <submittedName>
        <fullName evidence="2">Uncharacterized protein</fullName>
    </submittedName>
</protein>
<dbReference type="AlphaFoldDB" id="A0A916WU79"/>
<keyword evidence="3" id="KW-1185">Reference proteome</keyword>
<comment type="caution">
    <text evidence="2">The sequence shown here is derived from an EMBL/GenBank/DDBJ whole genome shotgun (WGS) entry which is preliminary data.</text>
</comment>
<feature type="chain" id="PRO_5038047371" evidence="1">
    <location>
        <begin position="17"/>
        <end position="174"/>
    </location>
</feature>
<proteinExistence type="predicted"/>
<evidence type="ECO:0000313" key="3">
    <source>
        <dbReference type="Proteomes" id="UP000623067"/>
    </source>
</evidence>
<accession>A0A916WU79</accession>
<keyword evidence="1" id="KW-0732">Signal</keyword>
<evidence type="ECO:0000313" key="2">
    <source>
        <dbReference type="EMBL" id="GGB31058.1"/>
    </source>
</evidence>
<dbReference type="EMBL" id="BMIH01000003">
    <property type="protein sequence ID" value="GGB31058.1"/>
    <property type="molecule type" value="Genomic_DNA"/>
</dbReference>
<sequence>MVNVWLLFPLSALAMAGCSPDPAPQQRVTGSDAAVAGWPHQPTHGRFLIENCCTLRLAADARFTQGQGIDSIIHDVSGPGYVLSIVFGPYDSGKPLLGYQVESKRIIDGVELSAFRWADPTRDPPEGKLLWLAQVGGGIVGGVEHTPWGLRMKADCTTPTACGDSAALVGTIRF</sequence>
<reference evidence="2" key="1">
    <citation type="journal article" date="2014" name="Int. J. Syst. Evol. Microbiol.">
        <title>Complete genome sequence of Corynebacterium casei LMG S-19264T (=DSM 44701T), isolated from a smear-ripened cheese.</title>
        <authorList>
            <consortium name="US DOE Joint Genome Institute (JGI-PGF)"/>
            <person name="Walter F."/>
            <person name="Albersmeier A."/>
            <person name="Kalinowski J."/>
            <person name="Ruckert C."/>
        </authorList>
    </citation>
    <scope>NUCLEOTIDE SEQUENCE</scope>
    <source>
        <strain evidence="2">CGMCC 1.15330</strain>
    </source>
</reference>
<feature type="signal peptide" evidence="1">
    <location>
        <begin position="1"/>
        <end position="16"/>
    </location>
</feature>
<name>A0A916WU79_9SPHN</name>
<reference evidence="2" key="2">
    <citation type="submission" date="2020-09" db="EMBL/GenBank/DDBJ databases">
        <authorList>
            <person name="Sun Q."/>
            <person name="Zhou Y."/>
        </authorList>
    </citation>
    <scope>NUCLEOTIDE SEQUENCE</scope>
    <source>
        <strain evidence="2">CGMCC 1.15330</strain>
    </source>
</reference>
<dbReference type="RefSeq" id="WP_085811202.1">
    <property type="nucleotide sequence ID" value="NZ_BMIH01000003.1"/>
</dbReference>
<evidence type="ECO:0000256" key="1">
    <source>
        <dbReference type="SAM" id="SignalP"/>
    </source>
</evidence>
<dbReference type="Proteomes" id="UP000623067">
    <property type="component" value="Unassembled WGS sequence"/>
</dbReference>
<organism evidence="2 3">
    <name type="scientific">Sphingomonas metalli</name>
    <dbReference type="NCBI Taxonomy" id="1779358"/>
    <lineage>
        <taxon>Bacteria</taxon>
        <taxon>Pseudomonadati</taxon>
        <taxon>Pseudomonadota</taxon>
        <taxon>Alphaproteobacteria</taxon>
        <taxon>Sphingomonadales</taxon>
        <taxon>Sphingomonadaceae</taxon>
        <taxon>Sphingomonas</taxon>
    </lineage>
</organism>
<gene>
    <name evidence="2" type="ORF">GCM10011380_20510</name>
</gene>